<dbReference type="NCBIfam" id="NF001670">
    <property type="entry name" value="PRK00435.1"/>
    <property type="match status" value="1"/>
</dbReference>
<sequence>MPGLRIQGAVTMGKVAAKMKVMPQSPEIDLDDLQDKLEASLPEGAKINGFERDEVAFGLVALLPTVIVPDDAGGTEAVEESFSGVDGVESVSVENVGRI</sequence>
<gene>
    <name evidence="7" type="primary">ef1b</name>
    <name evidence="9" type="ORF">SAMN04488065_0383</name>
</gene>
<keyword evidence="5 7" id="KW-0648">Protein biosynthesis</keyword>
<evidence type="ECO:0000256" key="6">
    <source>
        <dbReference type="ARBA" id="ARBA00032274"/>
    </source>
</evidence>
<evidence type="ECO:0000256" key="1">
    <source>
        <dbReference type="ARBA" id="ARBA00003815"/>
    </source>
</evidence>
<dbReference type="PANTHER" id="PTHR39647:SF1">
    <property type="entry name" value="ELONGATION FACTOR 1-BETA"/>
    <property type="match status" value="1"/>
</dbReference>
<evidence type="ECO:0000256" key="3">
    <source>
        <dbReference type="ARBA" id="ARBA00017600"/>
    </source>
</evidence>
<dbReference type="InterPro" id="IPR036219">
    <property type="entry name" value="eEF-1beta-like_sf"/>
</dbReference>
<keyword evidence="4 7" id="KW-0251">Elongation factor</keyword>
<feature type="domain" description="Translation elongation factor EF1B beta/delta subunit guanine nucleotide exchange" evidence="8">
    <location>
        <begin position="14"/>
        <end position="99"/>
    </location>
</feature>
<dbReference type="Gene3D" id="3.30.70.60">
    <property type="match status" value="1"/>
</dbReference>
<evidence type="ECO:0000259" key="8">
    <source>
        <dbReference type="SMART" id="SM00888"/>
    </source>
</evidence>
<proteinExistence type="inferred from homology"/>
<comment type="function">
    <text evidence="1 7">Promotes the exchange of GDP for GTP in EF-1-alpha/GDP, thus allowing the regeneration of EF-1-alpha/GTP that could then be used to form the ternary complex EF-1-alpha/GTP/AAtRNA.</text>
</comment>
<name>A0A1H3VYB8_9EURY</name>
<evidence type="ECO:0000256" key="4">
    <source>
        <dbReference type="ARBA" id="ARBA00022768"/>
    </source>
</evidence>
<dbReference type="STRING" id="555874.SAMN04488065_0383"/>
<evidence type="ECO:0000256" key="7">
    <source>
        <dbReference type="HAMAP-Rule" id="MF_00043"/>
    </source>
</evidence>
<dbReference type="EMBL" id="FNQT01000001">
    <property type="protein sequence ID" value="SDZ79681.1"/>
    <property type="molecule type" value="Genomic_DNA"/>
</dbReference>
<dbReference type="InterPro" id="IPR014038">
    <property type="entry name" value="EF1B_bsu/dsu_GNE"/>
</dbReference>
<accession>A0A1H3VYB8</accession>
<dbReference type="PANTHER" id="PTHR39647">
    <property type="entry name" value="ELONGATION FACTOR 1-BETA"/>
    <property type="match status" value="1"/>
</dbReference>
<dbReference type="NCBIfam" id="TIGR00489">
    <property type="entry name" value="aEF-1_beta"/>
    <property type="match status" value="1"/>
</dbReference>
<dbReference type="AlphaFoldDB" id="A0A1H3VYB8"/>
<dbReference type="SMART" id="SM00888">
    <property type="entry name" value="EF1_GNE"/>
    <property type="match status" value="1"/>
</dbReference>
<reference evidence="9 10" key="1">
    <citation type="submission" date="2016-10" db="EMBL/GenBank/DDBJ databases">
        <authorList>
            <person name="de Groot N.N."/>
        </authorList>
    </citation>
    <scope>NUCLEOTIDE SEQUENCE [LARGE SCALE GENOMIC DNA]</scope>
    <source>
        <strain evidence="9 10">CGMCC 1.8712</strain>
    </source>
</reference>
<dbReference type="SUPFAM" id="SSF54984">
    <property type="entry name" value="eEF-1beta-like"/>
    <property type="match status" value="1"/>
</dbReference>
<comment type="similarity">
    <text evidence="2 7">Belongs to the EF-1-beta/EF-1-delta family.</text>
</comment>
<organism evidence="9 10">
    <name type="scientific">Haloplanus vescus</name>
    <dbReference type="NCBI Taxonomy" id="555874"/>
    <lineage>
        <taxon>Archaea</taxon>
        <taxon>Methanobacteriati</taxon>
        <taxon>Methanobacteriota</taxon>
        <taxon>Stenosarchaea group</taxon>
        <taxon>Halobacteria</taxon>
        <taxon>Halobacteriales</taxon>
        <taxon>Haloferacaceae</taxon>
        <taxon>Haloplanus</taxon>
    </lineage>
</organism>
<dbReference type="Pfam" id="PF00736">
    <property type="entry name" value="EF1_GNE"/>
    <property type="match status" value="1"/>
</dbReference>
<evidence type="ECO:0000256" key="2">
    <source>
        <dbReference type="ARBA" id="ARBA00007411"/>
    </source>
</evidence>
<dbReference type="Proteomes" id="UP000236755">
    <property type="component" value="Unassembled WGS sequence"/>
</dbReference>
<dbReference type="GO" id="GO:0003746">
    <property type="term" value="F:translation elongation factor activity"/>
    <property type="evidence" value="ECO:0007669"/>
    <property type="project" value="UniProtKB-UniRule"/>
</dbReference>
<protein>
    <recommendedName>
        <fullName evidence="3 7">Elongation factor 1-beta</fullName>
        <shortName evidence="7">EF-1-beta</shortName>
    </recommendedName>
    <alternativeName>
        <fullName evidence="6 7">aEF-1beta</fullName>
    </alternativeName>
</protein>
<dbReference type="InterPro" id="IPR004542">
    <property type="entry name" value="Transl_elong_EF1B_B_arc"/>
</dbReference>
<dbReference type="CDD" id="cd00292">
    <property type="entry name" value="EF1B"/>
    <property type="match status" value="1"/>
</dbReference>
<dbReference type="PIRSF" id="PIRSF006521">
    <property type="entry name" value="Transl_elong_EF1B_B_arc"/>
    <property type="match status" value="1"/>
</dbReference>
<evidence type="ECO:0000313" key="10">
    <source>
        <dbReference type="Proteomes" id="UP000236755"/>
    </source>
</evidence>
<keyword evidence="10" id="KW-1185">Reference proteome</keyword>
<dbReference type="HAMAP" id="MF_00043">
    <property type="entry name" value="EF1_beta"/>
    <property type="match status" value="1"/>
</dbReference>
<evidence type="ECO:0000313" key="9">
    <source>
        <dbReference type="EMBL" id="SDZ79681.1"/>
    </source>
</evidence>
<evidence type="ECO:0000256" key="5">
    <source>
        <dbReference type="ARBA" id="ARBA00022917"/>
    </source>
</evidence>
<dbReference type="InterPro" id="IPR014717">
    <property type="entry name" value="Transl_elong_EF1B/ribsomal_bS6"/>
</dbReference>